<evidence type="ECO:0000313" key="3">
    <source>
        <dbReference type="Proteomes" id="UP000249061"/>
    </source>
</evidence>
<dbReference type="Proteomes" id="UP000249061">
    <property type="component" value="Unassembled WGS sequence"/>
</dbReference>
<dbReference type="InterPro" id="IPR004360">
    <property type="entry name" value="Glyas_Fos-R_dOase_dom"/>
</dbReference>
<dbReference type="Gene3D" id="3.10.180.10">
    <property type="entry name" value="2,3-Dihydroxybiphenyl 1,2-Dioxygenase, domain 1"/>
    <property type="match status" value="1"/>
</dbReference>
<dbReference type="SUPFAM" id="SSF54593">
    <property type="entry name" value="Glyoxalase/Bleomycin resistance protein/Dihydroxybiphenyl dioxygenase"/>
    <property type="match status" value="1"/>
</dbReference>
<evidence type="ECO:0000259" key="1">
    <source>
        <dbReference type="PROSITE" id="PS51819"/>
    </source>
</evidence>
<comment type="caution">
    <text evidence="2">The sequence shown here is derived from an EMBL/GenBank/DDBJ whole genome shotgun (WGS) entry which is preliminary data.</text>
</comment>
<accession>A0A2W5T4K2</accession>
<sequence>MIQLDHLAVDARDVDASSVFLAKVLGTGAPVPEGADDDMRRIELDHGMFLLFSPSPEPRFAHVAFKVDVKQFREVVTRLTSMNVAFGNDHFDTANGRTEDRLGGGGRVYFNDTNGHLWEVTC</sequence>
<dbReference type="Pfam" id="PF00903">
    <property type="entry name" value="Glyoxalase"/>
    <property type="match status" value="1"/>
</dbReference>
<reference evidence="2 3" key="1">
    <citation type="submission" date="2017-08" db="EMBL/GenBank/DDBJ databases">
        <title>Infants hospitalized years apart are colonized by the same room-sourced microbial strains.</title>
        <authorList>
            <person name="Brooks B."/>
            <person name="Olm M.R."/>
            <person name="Firek B.A."/>
            <person name="Baker R."/>
            <person name="Thomas B.C."/>
            <person name="Morowitz M.J."/>
            <person name="Banfield J.F."/>
        </authorList>
    </citation>
    <scope>NUCLEOTIDE SEQUENCE [LARGE SCALE GENOMIC DNA]</scope>
    <source>
        <strain evidence="2">S2_003_000_R2_14</strain>
    </source>
</reference>
<gene>
    <name evidence="2" type="ORF">DI536_30350</name>
</gene>
<dbReference type="EMBL" id="QFQP01000038">
    <property type="protein sequence ID" value="PZR06375.1"/>
    <property type="molecule type" value="Genomic_DNA"/>
</dbReference>
<dbReference type="InterPro" id="IPR029068">
    <property type="entry name" value="Glyas_Bleomycin-R_OHBP_Dase"/>
</dbReference>
<proteinExistence type="predicted"/>
<name>A0A2W5T4K2_9BACT</name>
<feature type="domain" description="VOC" evidence="1">
    <location>
        <begin position="3"/>
        <end position="122"/>
    </location>
</feature>
<dbReference type="PROSITE" id="PS51819">
    <property type="entry name" value="VOC"/>
    <property type="match status" value="1"/>
</dbReference>
<organism evidence="2 3">
    <name type="scientific">Archangium gephyra</name>
    <dbReference type="NCBI Taxonomy" id="48"/>
    <lineage>
        <taxon>Bacteria</taxon>
        <taxon>Pseudomonadati</taxon>
        <taxon>Myxococcota</taxon>
        <taxon>Myxococcia</taxon>
        <taxon>Myxococcales</taxon>
        <taxon>Cystobacterineae</taxon>
        <taxon>Archangiaceae</taxon>
        <taxon>Archangium</taxon>
    </lineage>
</organism>
<dbReference type="AlphaFoldDB" id="A0A2W5T4K2"/>
<dbReference type="InterPro" id="IPR037523">
    <property type="entry name" value="VOC_core"/>
</dbReference>
<evidence type="ECO:0000313" key="2">
    <source>
        <dbReference type="EMBL" id="PZR06375.1"/>
    </source>
</evidence>
<protein>
    <recommendedName>
        <fullName evidence="1">VOC domain-containing protein</fullName>
    </recommendedName>
</protein>